<dbReference type="Proteomes" id="UP000241538">
    <property type="component" value="Plasmid pPV989-508"/>
</dbReference>
<organism evidence="5 6">
    <name type="scientific">Pantoea vagans</name>
    <dbReference type="NCBI Taxonomy" id="470934"/>
    <lineage>
        <taxon>Bacteria</taxon>
        <taxon>Pseudomonadati</taxon>
        <taxon>Pseudomonadota</taxon>
        <taxon>Gammaproteobacteria</taxon>
        <taxon>Enterobacterales</taxon>
        <taxon>Erwiniaceae</taxon>
        <taxon>Pantoea</taxon>
    </lineage>
</organism>
<reference evidence="5 6" key="1">
    <citation type="journal article" date="2018" name="Int J Genomics">
        <title>Comparative Genomics Analysis of Plasmid pPV989-94 from a Clinical Isolate of Pantoea vagans PV989.</title>
        <authorList>
            <person name="Xu L."/>
            <person name="Yin M."/>
            <person name="Zhu T."/>
            <person name="Lu J."/>
            <person name="Bao Q."/>
        </authorList>
    </citation>
    <scope>NUCLEOTIDE SEQUENCE [LARGE SCALE GENOMIC DNA]</scope>
    <source>
        <strain evidence="5 6">PV989</strain>
    </source>
</reference>
<dbReference type="GO" id="GO:0030170">
    <property type="term" value="F:pyridoxal phosphate binding"/>
    <property type="evidence" value="ECO:0007669"/>
    <property type="project" value="InterPro"/>
</dbReference>
<dbReference type="CDD" id="cd00609">
    <property type="entry name" value="AAT_like"/>
    <property type="match status" value="1"/>
</dbReference>
<gene>
    <name evidence="5" type="ORF">C9381_20890</name>
</gene>
<keyword evidence="3" id="KW-0808">Transferase</keyword>
<geneLocation type="plasmid" evidence="6">
    <name>ppv989-508</name>
</geneLocation>
<evidence type="ECO:0000256" key="2">
    <source>
        <dbReference type="ARBA" id="ARBA00022576"/>
    </source>
</evidence>
<dbReference type="AlphaFoldDB" id="A0AAN1TXL6"/>
<dbReference type="InterPro" id="IPR015421">
    <property type="entry name" value="PyrdxlP-dep_Trfase_major"/>
</dbReference>
<comment type="cofactor">
    <cofactor evidence="1">
        <name>pyridoxal 5'-phosphate</name>
        <dbReference type="ChEBI" id="CHEBI:597326"/>
    </cofactor>
</comment>
<dbReference type="PANTHER" id="PTHR42832:SF3">
    <property type="entry name" value="L-GLUTAMINE--4-(METHYLSULFANYL)-2-OXOBUTANOATE AMINOTRANSFERASE"/>
    <property type="match status" value="1"/>
</dbReference>
<evidence type="ECO:0000313" key="5">
    <source>
        <dbReference type="EMBL" id="AVV39683.1"/>
    </source>
</evidence>
<protein>
    <submittedName>
        <fullName evidence="5">Aspartate aminotransferase</fullName>
    </submittedName>
</protein>
<accession>A0AAN1TXL6</accession>
<dbReference type="EMBL" id="CP028350">
    <property type="protein sequence ID" value="AVV39683.1"/>
    <property type="molecule type" value="Genomic_DNA"/>
</dbReference>
<dbReference type="Gene3D" id="3.40.640.10">
    <property type="entry name" value="Type I PLP-dependent aspartate aminotransferase-like (Major domain)"/>
    <property type="match status" value="1"/>
</dbReference>
<dbReference type="InterPro" id="IPR004839">
    <property type="entry name" value="Aminotransferase_I/II_large"/>
</dbReference>
<keyword evidence="2 5" id="KW-0032">Aminotransferase</keyword>
<evidence type="ECO:0000313" key="6">
    <source>
        <dbReference type="Proteomes" id="UP000241538"/>
    </source>
</evidence>
<keyword evidence="5" id="KW-0614">Plasmid</keyword>
<dbReference type="Pfam" id="PF00155">
    <property type="entry name" value="Aminotran_1_2"/>
    <property type="match status" value="1"/>
</dbReference>
<dbReference type="Gene3D" id="3.90.1150.10">
    <property type="entry name" value="Aspartate Aminotransferase, domain 1"/>
    <property type="match status" value="1"/>
</dbReference>
<dbReference type="GO" id="GO:0008483">
    <property type="term" value="F:transaminase activity"/>
    <property type="evidence" value="ECO:0007669"/>
    <property type="project" value="UniProtKB-KW"/>
</dbReference>
<feature type="domain" description="Aminotransferase class I/classII large" evidence="4">
    <location>
        <begin position="35"/>
        <end position="385"/>
    </location>
</feature>
<evidence type="ECO:0000259" key="4">
    <source>
        <dbReference type="Pfam" id="PF00155"/>
    </source>
</evidence>
<evidence type="ECO:0000256" key="3">
    <source>
        <dbReference type="ARBA" id="ARBA00022679"/>
    </source>
</evidence>
<dbReference type="RefSeq" id="WP_107320402.1">
    <property type="nucleotide sequence ID" value="NZ_CP028350.1"/>
</dbReference>
<sequence>MAEFAASDLVAGLEENLFSLLEKQAAELDASQLPLIDLSSGSPRQPTPPAVIASLQAAAARPENHEYPSFWGKPALRQAIADFYQRHYGVMLDPDTEVALFQGAHIGVNGFPRALLNPGQVLISTDPCYPIYRSAARQAGANFYGIPLEGRNAFLPDFTQVPDEIAARAGLVMLNYPHNPTGALATPALFADALAFARQHHIPLIHDFAYATLGSEPDEPPLSLLAQPDGKEWGVEIYTLSKSALMAGWRVGFAVGNASMIAAFKKLHTHSYSTVSGAVQDATITALSLSAEQLNRLADPYHLRRRVVLARLAAMHWPVRARQGTFFLWLPAPPGFTGEEFASLLLRECHLLVAPGHGFGPAGRDYIRISLTASTEQLLQALDRIDGLKLINERRRG</sequence>
<dbReference type="PANTHER" id="PTHR42832">
    <property type="entry name" value="AMINO ACID AMINOTRANSFERASE"/>
    <property type="match status" value="1"/>
</dbReference>
<evidence type="ECO:0000256" key="1">
    <source>
        <dbReference type="ARBA" id="ARBA00001933"/>
    </source>
</evidence>
<name>A0AAN1TXL6_9GAMM</name>
<dbReference type="SUPFAM" id="SSF53383">
    <property type="entry name" value="PLP-dependent transferases"/>
    <property type="match status" value="1"/>
</dbReference>
<dbReference type="InterPro" id="IPR015422">
    <property type="entry name" value="PyrdxlP-dep_Trfase_small"/>
</dbReference>
<proteinExistence type="predicted"/>
<dbReference type="InterPro" id="IPR050881">
    <property type="entry name" value="LL-DAP_aminotransferase"/>
</dbReference>
<dbReference type="InterPro" id="IPR015424">
    <property type="entry name" value="PyrdxlP-dep_Trfase"/>
</dbReference>